<dbReference type="GO" id="GO:0003677">
    <property type="term" value="F:DNA binding"/>
    <property type="evidence" value="ECO:0007669"/>
    <property type="project" value="UniProtKB-KW"/>
</dbReference>
<keyword evidence="1" id="KW-0862">Zinc</keyword>
<keyword evidence="1" id="KW-0238">DNA-binding</keyword>
<keyword evidence="1" id="KW-0808">Transferase</keyword>
<keyword evidence="1" id="KW-0235">DNA replication</keyword>
<keyword evidence="1" id="KW-0863">Zinc-finger</keyword>
<comment type="subcellular location">
    <subcellularLocation>
        <location evidence="1">Nucleus</location>
    </subcellularLocation>
</comment>
<gene>
    <name evidence="2" type="ORF">ERUC_LOCUS39060</name>
</gene>
<keyword evidence="1" id="KW-0004">4Fe-4S</keyword>
<dbReference type="InterPro" id="IPR029703">
    <property type="entry name" value="POL2"/>
</dbReference>
<dbReference type="GO" id="GO:0008270">
    <property type="term" value="F:zinc ion binding"/>
    <property type="evidence" value="ECO:0007669"/>
    <property type="project" value="UniProtKB-KW"/>
</dbReference>
<dbReference type="GO" id="GO:0006260">
    <property type="term" value="P:DNA replication"/>
    <property type="evidence" value="ECO:0007669"/>
    <property type="project" value="UniProtKB-KW"/>
</dbReference>
<keyword evidence="1" id="KW-0411">Iron-sulfur</keyword>
<protein>
    <recommendedName>
        <fullName evidence="1">DNA polymerase epsilon catalytic subunit</fullName>
        <ecNumber evidence="1">2.7.7.7</ecNumber>
    </recommendedName>
</protein>
<keyword evidence="1" id="KW-0479">Metal-binding</keyword>
<accession>A0ABC8LSK3</accession>
<dbReference type="EMBL" id="CAKOAT010712932">
    <property type="protein sequence ID" value="CAH8386577.1"/>
    <property type="molecule type" value="Genomic_DNA"/>
</dbReference>
<organism evidence="2 3">
    <name type="scientific">Eruca vesicaria subsp. sativa</name>
    <name type="common">Garden rocket</name>
    <name type="synonym">Eruca sativa</name>
    <dbReference type="NCBI Taxonomy" id="29727"/>
    <lineage>
        <taxon>Eukaryota</taxon>
        <taxon>Viridiplantae</taxon>
        <taxon>Streptophyta</taxon>
        <taxon>Embryophyta</taxon>
        <taxon>Tracheophyta</taxon>
        <taxon>Spermatophyta</taxon>
        <taxon>Magnoliopsida</taxon>
        <taxon>eudicotyledons</taxon>
        <taxon>Gunneridae</taxon>
        <taxon>Pentapetalae</taxon>
        <taxon>rosids</taxon>
        <taxon>malvids</taxon>
        <taxon>Brassicales</taxon>
        <taxon>Brassicaceae</taxon>
        <taxon>Brassiceae</taxon>
        <taxon>Eruca</taxon>
    </lineage>
</organism>
<keyword evidence="3" id="KW-1185">Reference proteome</keyword>
<dbReference type="PANTHER" id="PTHR10670:SF0">
    <property type="entry name" value="DNA POLYMERASE EPSILON CATALYTIC SUBUNIT A"/>
    <property type="match status" value="1"/>
</dbReference>
<evidence type="ECO:0000256" key="1">
    <source>
        <dbReference type="RuleBase" id="RU365029"/>
    </source>
</evidence>
<dbReference type="PANTHER" id="PTHR10670">
    <property type="entry name" value="DNA POLYMERASE EPSILON CATALYTIC SUBUNIT A"/>
    <property type="match status" value="1"/>
</dbReference>
<comment type="cofactor">
    <cofactor evidence="1">
        <name>[4Fe-4S] cluster</name>
        <dbReference type="ChEBI" id="CHEBI:49883"/>
    </cofactor>
</comment>
<dbReference type="EC" id="2.7.7.7" evidence="1"/>
<comment type="similarity">
    <text evidence="1">Belongs to the DNA polymerase type-B family.</text>
</comment>
<name>A0ABC8LSK3_ERUVS</name>
<dbReference type="AlphaFoldDB" id="A0ABC8LSK3"/>
<dbReference type="GO" id="GO:0005634">
    <property type="term" value="C:nucleus"/>
    <property type="evidence" value="ECO:0007669"/>
    <property type="project" value="UniProtKB-SubCell"/>
</dbReference>
<reference evidence="2 3" key="1">
    <citation type="submission" date="2022-03" db="EMBL/GenBank/DDBJ databases">
        <authorList>
            <person name="Macdonald S."/>
            <person name="Ahmed S."/>
            <person name="Newling K."/>
        </authorList>
    </citation>
    <scope>NUCLEOTIDE SEQUENCE [LARGE SCALE GENOMIC DNA]</scope>
</reference>
<keyword evidence="1" id="KW-0408">Iron</keyword>
<comment type="caution">
    <text evidence="2">The sequence shown here is derived from an EMBL/GenBank/DDBJ whole genome shotgun (WGS) entry which is preliminary data.</text>
</comment>
<dbReference type="Proteomes" id="UP001642260">
    <property type="component" value="Unassembled WGS sequence"/>
</dbReference>
<keyword evidence="1" id="KW-0239">DNA-directed DNA polymerase</keyword>
<evidence type="ECO:0000313" key="2">
    <source>
        <dbReference type="EMBL" id="CAH8386577.1"/>
    </source>
</evidence>
<sequence length="73" mass="8436">MENSRESVSTRFFLMAGLVEIQEQQFRKESKKLEALLADPEIEGIYETKVPLEFSAICQIGCVCKMDGWMESW</sequence>
<dbReference type="GO" id="GO:0051539">
    <property type="term" value="F:4 iron, 4 sulfur cluster binding"/>
    <property type="evidence" value="ECO:0007669"/>
    <property type="project" value="UniProtKB-KW"/>
</dbReference>
<evidence type="ECO:0000313" key="3">
    <source>
        <dbReference type="Proteomes" id="UP001642260"/>
    </source>
</evidence>
<keyword evidence="1" id="KW-0539">Nucleus</keyword>
<keyword evidence="1" id="KW-0548">Nucleotidyltransferase</keyword>
<comment type="catalytic activity">
    <reaction evidence="1">
        <text>DNA(n) + a 2'-deoxyribonucleoside 5'-triphosphate = DNA(n+1) + diphosphate</text>
        <dbReference type="Rhea" id="RHEA:22508"/>
        <dbReference type="Rhea" id="RHEA-COMP:17339"/>
        <dbReference type="Rhea" id="RHEA-COMP:17340"/>
        <dbReference type="ChEBI" id="CHEBI:33019"/>
        <dbReference type="ChEBI" id="CHEBI:61560"/>
        <dbReference type="ChEBI" id="CHEBI:173112"/>
        <dbReference type="EC" id="2.7.7.7"/>
    </reaction>
</comment>
<proteinExistence type="inferred from homology"/>
<dbReference type="GO" id="GO:0003887">
    <property type="term" value="F:DNA-directed DNA polymerase activity"/>
    <property type="evidence" value="ECO:0007669"/>
    <property type="project" value="UniProtKB-KW"/>
</dbReference>
<comment type="function">
    <text evidence="1">DNA polymerase II participates in chromosomal DNA replication.</text>
</comment>